<evidence type="ECO:0000313" key="8">
    <source>
        <dbReference type="JaponicusDB" id="SJAG_01941"/>
    </source>
</evidence>
<feature type="transmembrane region" description="Helical" evidence="5">
    <location>
        <begin position="84"/>
        <end position="103"/>
    </location>
</feature>
<evidence type="ECO:0000313" key="7">
    <source>
        <dbReference type="EMBL" id="EEB06880.1"/>
    </source>
</evidence>
<dbReference type="Gene3D" id="3.30.750.24">
    <property type="entry name" value="STAS domain"/>
    <property type="match status" value="1"/>
</dbReference>
<dbReference type="InterPro" id="IPR002645">
    <property type="entry name" value="STAS_dom"/>
</dbReference>
<dbReference type="EMBL" id="KE651168">
    <property type="protein sequence ID" value="EEB06880.1"/>
    <property type="molecule type" value="Genomic_DNA"/>
</dbReference>
<dbReference type="OrthoDB" id="427213at2759"/>
<feature type="transmembrane region" description="Helical" evidence="5">
    <location>
        <begin position="414"/>
        <end position="434"/>
    </location>
</feature>
<dbReference type="GO" id="GO:0016020">
    <property type="term" value="C:membrane"/>
    <property type="evidence" value="ECO:0007669"/>
    <property type="project" value="UniProtKB-SubCell"/>
</dbReference>
<dbReference type="InterPro" id="IPR001902">
    <property type="entry name" value="SLC26A/SulP_fam"/>
</dbReference>
<dbReference type="AlphaFoldDB" id="B6JZB2"/>
<dbReference type="PANTHER" id="PTHR11814">
    <property type="entry name" value="SULFATE TRANSPORTER"/>
    <property type="match status" value="1"/>
</dbReference>
<dbReference type="Pfam" id="PF00916">
    <property type="entry name" value="Sulfate_transp"/>
    <property type="match status" value="1"/>
</dbReference>
<feature type="transmembrane region" description="Helical" evidence="5">
    <location>
        <begin position="249"/>
        <end position="267"/>
    </location>
</feature>
<feature type="transmembrane region" description="Helical" evidence="5">
    <location>
        <begin position="374"/>
        <end position="393"/>
    </location>
</feature>
<feature type="transmembrane region" description="Helical" evidence="5">
    <location>
        <begin position="166"/>
        <end position="188"/>
    </location>
</feature>
<evidence type="ECO:0000256" key="3">
    <source>
        <dbReference type="ARBA" id="ARBA00022989"/>
    </source>
</evidence>
<protein>
    <submittedName>
        <fullName evidence="7">Sulfate transporter</fullName>
    </submittedName>
</protein>
<dbReference type="GO" id="GO:0055085">
    <property type="term" value="P:transmembrane transport"/>
    <property type="evidence" value="ECO:0000318"/>
    <property type="project" value="GO_Central"/>
</dbReference>
<keyword evidence="3 5" id="KW-1133">Transmembrane helix</keyword>
<dbReference type="Proteomes" id="UP000001744">
    <property type="component" value="Unassembled WGS sequence"/>
</dbReference>
<dbReference type="InterPro" id="IPR036513">
    <property type="entry name" value="STAS_dom_sf"/>
</dbReference>
<feature type="transmembrane region" description="Helical" evidence="5">
    <location>
        <begin position="115"/>
        <end position="133"/>
    </location>
</feature>
<feature type="transmembrane region" description="Helical" evidence="5">
    <location>
        <begin position="279"/>
        <end position="297"/>
    </location>
</feature>
<name>B6JZB2_SCHJY</name>
<dbReference type="JaponicusDB" id="SJAG_01941">
    <property type="gene designation" value="sul3"/>
</dbReference>
<evidence type="ECO:0000313" key="9">
    <source>
        <dbReference type="Proteomes" id="UP000001744"/>
    </source>
</evidence>
<sequence length="683" mass="75141">MASFTSSPTFQANETASNETLTTATLAGQPNASLAHPPNYMTFNNRGSTWKRADVVQSKPRFLRRLKYYVRVLDWLPNYSMKNFLYDTTAGCATACLSIPIALSYAQSFLNIPPIYGLMAAILPPIVYTFFSASPVLSVGPEAGVCLLIGENIHQRMLSGKHPPEYAILITGLITGLIGCVTLCAGIFRLGFLDSLVSPILLLGCILSVSTVILINQGVAILGLSVKPDEVSDIPINKLMYLLRNLKNAHPGTLVISISALLFLTTSRLTKKRFGRKHPVLGLFPDAVLLLITVSFLSKHFHWHKNYGVPILGQVGEEIVKPSLPLPDDRKLDFVKHSISTAVTCSFLAFVDTVIAAKAISLQTHDLVRSNRELVALGCANIVNSMFRGLPVVGGYLRSKNNIFSGARTQVSSVMCSLFVLMALLFFMSVFYYVPKCVMASMVVNVGISMFFDAFSGVFSLLRCRAYRDITIVVSIGLLTLLFGLETGIVLGIVVTTFQVVKHATASRILFLSGDEEEGDQCFDYSGNGPDVVDDDVSALEAAPSISANSQAQKLPQTLIVRIPEPLFFANTSQLEERLNRLEKFGHPRVHPSERPWRRERQLEAIVFDLVGVSYIDSSALISLHRIFESYIERDCKVLLTSVDPKVLNQFEQQGIIALIGGYSSVYRSVKDFISMTEHSNFV</sequence>
<feature type="transmembrane region" description="Helical" evidence="5">
    <location>
        <begin position="440"/>
        <end position="462"/>
    </location>
</feature>
<dbReference type="HOGENOM" id="CLU_003182_10_2_1"/>
<dbReference type="RefSeq" id="XP_002173173.1">
    <property type="nucleotide sequence ID" value="XM_002173137.2"/>
</dbReference>
<keyword evidence="2 5" id="KW-0812">Transmembrane</keyword>
<dbReference type="SUPFAM" id="SSF52091">
    <property type="entry name" value="SpoIIaa-like"/>
    <property type="match status" value="1"/>
</dbReference>
<dbReference type="OMA" id="TGPMSVT"/>
<organism evidence="7 9">
    <name type="scientific">Schizosaccharomyces japonicus (strain yFS275 / FY16936)</name>
    <name type="common">Fission yeast</name>
    <dbReference type="NCBI Taxonomy" id="402676"/>
    <lineage>
        <taxon>Eukaryota</taxon>
        <taxon>Fungi</taxon>
        <taxon>Dikarya</taxon>
        <taxon>Ascomycota</taxon>
        <taxon>Taphrinomycotina</taxon>
        <taxon>Schizosaccharomycetes</taxon>
        <taxon>Schizosaccharomycetales</taxon>
        <taxon>Schizosaccharomycetaceae</taxon>
        <taxon>Schizosaccharomyces</taxon>
    </lineage>
</organism>
<dbReference type="STRING" id="402676.B6JZB2"/>
<gene>
    <name evidence="8" type="primary">sul3</name>
    <name evidence="7" type="ORF">SJAG_01941</name>
</gene>
<dbReference type="Pfam" id="PF01740">
    <property type="entry name" value="STAS"/>
    <property type="match status" value="1"/>
</dbReference>
<evidence type="ECO:0000256" key="4">
    <source>
        <dbReference type="ARBA" id="ARBA00023136"/>
    </source>
</evidence>
<dbReference type="PROSITE" id="PS50801">
    <property type="entry name" value="STAS"/>
    <property type="match status" value="1"/>
</dbReference>
<dbReference type="CDD" id="cd07042">
    <property type="entry name" value="STAS_SulP_like_sulfate_transporter"/>
    <property type="match status" value="1"/>
</dbReference>
<accession>B6JZB2</accession>
<keyword evidence="9" id="KW-1185">Reference proteome</keyword>
<evidence type="ECO:0000259" key="6">
    <source>
        <dbReference type="PROSITE" id="PS50801"/>
    </source>
</evidence>
<evidence type="ECO:0000256" key="2">
    <source>
        <dbReference type="ARBA" id="ARBA00022692"/>
    </source>
</evidence>
<keyword evidence="4 5" id="KW-0472">Membrane</keyword>
<evidence type="ECO:0000256" key="5">
    <source>
        <dbReference type="SAM" id="Phobius"/>
    </source>
</evidence>
<dbReference type="VEuPathDB" id="FungiDB:SJAG_01941"/>
<reference evidence="7 9" key="1">
    <citation type="journal article" date="2011" name="Science">
        <title>Comparative functional genomics of the fission yeasts.</title>
        <authorList>
            <person name="Rhind N."/>
            <person name="Chen Z."/>
            <person name="Yassour M."/>
            <person name="Thompson D.A."/>
            <person name="Haas B.J."/>
            <person name="Habib N."/>
            <person name="Wapinski I."/>
            <person name="Roy S."/>
            <person name="Lin M.F."/>
            <person name="Heiman D.I."/>
            <person name="Young S.K."/>
            <person name="Furuya K."/>
            <person name="Guo Y."/>
            <person name="Pidoux A."/>
            <person name="Chen H.M."/>
            <person name="Robbertse B."/>
            <person name="Goldberg J.M."/>
            <person name="Aoki K."/>
            <person name="Bayne E.H."/>
            <person name="Berlin A.M."/>
            <person name="Desjardins C.A."/>
            <person name="Dobbs E."/>
            <person name="Dukaj L."/>
            <person name="Fan L."/>
            <person name="FitzGerald M.G."/>
            <person name="French C."/>
            <person name="Gujja S."/>
            <person name="Hansen K."/>
            <person name="Keifenheim D."/>
            <person name="Levin J.Z."/>
            <person name="Mosher R.A."/>
            <person name="Mueller C.A."/>
            <person name="Pfiffner J."/>
            <person name="Priest M."/>
            <person name="Russ C."/>
            <person name="Smialowska A."/>
            <person name="Swoboda P."/>
            <person name="Sykes S.M."/>
            <person name="Vaughn M."/>
            <person name="Vengrova S."/>
            <person name="Yoder R."/>
            <person name="Zeng Q."/>
            <person name="Allshire R."/>
            <person name="Baulcombe D."/>
            <person name="Birren B.W."/>
            <person name="Brown W."/>
            <person name="Ekwall K."/>
            <person name="Kellis M."/>
            <person name="Leatherwood J."/>
            <person name="Levin H."/>
            <person name="Margalit H."/>
            <person name="Martienssen R."/>
            <person name="Nieduszynski C.A."/>
            <person name="Spatafora J.W."/>
            <person name="Friedman N."/>
            <person name="Dalgaard J.Z."/>
            <person name="Baumann P."/>
            <person name="Niki H."/>
            <person name="Regev A."/>
            <person name="Nusbaum C."/>
        </authorList>
    </citation>
    <scope>NUCLEOTIDE SEQUENCE [LARGE SCALE GENOMIC DNA]</scope>
    <source>
        <strain evidence="9">yFS275 / FY16936</strain>
    </source>
</reference>
<dbReference type="GeneID" id="7049936"/>
<feature type="transmembrane region" description="Helical" evidence="5">
    <location>
        <begin position="474"/>
        <end position="498"/>
    </location>
</feature>
<evidence type="ECO:0000256" key="1">
    <source>
        <dbReference type="ARBA" id="ARBA00004141"/>
    </source>
</evidence>
<comment type="subcellular location">
    <subcellularLocation>
        <location evidence="1">Membrane</location>
        <topology evidence="1">Multi-pass membrane protein</topology>
    </subcellularLocation>
</comment>
<dbReference type="eggNOG" id="KOG0236">
    <property type="taxonomic scope" value="Eukaryota"/>
</dbReference>
<dbReference type="InterPro" id="IPR011547">
    <property type="entry name" value="SLC26A/SulP_dom"/>
</dbReference>
<feature type="domain" description="STAS" evidence="6">
    <location>
        <begin position="548"/>
        <end position="677"/>
    </location>
</feature>
<dbReference type="GO" id="GO:0015116">
    <property type="term" value="F:sulfate transmembrane transporter activity"/>
    <property type="evidence" value="ECO:0000318"/>
    <property type="project" value="GO_Central"/>
</dbReference>
<proteinExistence type="predicted"/>
<feature type="transmembrane region" description="Helical" evidence="5">
    <location>
        <begin position="200"/>
        <end position="224"/>
    </location>
</feature>